<feature type="domain" description="Transposase IS4 N-terminal" evidence="1">
    <location>
        <begin position="18"/>
        <end position="109"/>
    </location>
</feature>
<dbReference type="EMBL" id="MSCO01000002">
    <property type="protein sequence ID" value="PQJ84093.1"/>
    <property type="molecule type" value="Genomic_DNA"/>
</dbReference>
<dbReference type="InterPro" id="IPR024473">
    <property type="entry name" value="Transposases_IS4_N"/>
</dbReference>
<reference evidence="2 3" key="1">
    <citation type="submission" date="2016-12" db="EMBL/GenBank/DDBJ databases">
        <title>Diversity of luminous bacteria.</title>
        <authorList>
            <person name="Yoshizawa S."/>
            <person name="Kogure K."/>
        </authorList>
    </citation>
    <scope>NUCLEOTIDE SEQUENCE [LARGE SCALE GENOMIC DNA]</scope>
    <source>
        <strain evidence="2 3">ATCC 33715</strain>
    </source>
</reference>
<gene>
    <name evidence="2" type="ORF">BTO22_11065</name>
</gene>
<evidence type="ECO:0000313" key="2">
    <source>
        <dbReference type="EMBL" id="PQJ84093.1"/>
    </source>
</evidence>
<dbReference type="PANTHER" id="PTHR37529:SF1">
    <property type="entry name" value="TRANSPOSASE INSG FOR INSERTION SEQUENCE ELEMENT IS4-RELATED"/>
    <property type="match status" value="1"/>
</dbReference>
<protein>
    <submittedName>
        <fullName evidence="2">IS4 family transposase</fullName>
    </submittedName>
</protein>
<dbReference type="Proteomes" id="UP000239263">
    <property type="component" value="Unassembled WGS sequence"/>
</dbReference>
<feature type="non-terminal residue" evidence="2">
    <location>
        <position position="143"/>
    </location>
</feature>
<evidence type="ECO:0000313" key="3">
    <source>
        <dbReference type="Proteomes" id="UP000239263"/>
    </source>
</evidence>
<organism evidence="2 3">
    <name type="scientific">Aliivibrio sifiae</name>
    <dbReference type="NCBI Taxonomy" id="566293"/>
    <lineage>
        <taxon>Bacteria</taxon>
        <taxon>Pseudomonadati</taxon>
        <taxon>Pseudomonadota</taxon>
        <taxon>Gammaproteobacteria</taxon>
        <taxon>Vibrionales</taxon>
        <taxon>Vibrionaceae</taxon>
        <taxon>Aliivibrio</taxon>
    </lineage>
</organism>
<evidence type="ECO:0000259" key="1">
    <source>
        <dbReference type="Pfam" id="PF13006"/>
    </source>
</evidence>
<sequence length="143" mass="16015">MQLTKALTLANDFVPDSDSLGKLSDILPPEFINQCLEEAGIATIRKRRLPLDMMIWVVLGMAFYRDESVWDITSNMQLMLPGKRPLVAPSAVVQARQRLGSEAVRHIFTSTAEIWNTEANHPTWNGLQLLGVDGVVWRAPDTK</sequence>
<name>A0A2S7X1N3_9GAMM</name>
<comment type="caution">
    <text evidence="2">The sequence shown here is derived from an EMBL/GenBank/DDBJ whole genome shotgun (WGS) entry which is preliminary data.</text>
</comment>
<dbReference type="PANTHER" id="PTHR37529">
    <property type="entry name" value="TRANSPOSASE INSG FOR INSERTION SEQUENCE ELEMENT IS4-RELATED"/>
    <property type="match status" value="1"/>
</dbReference>
<accession>A0A2S7X1N3</accession>
<dbReference type="RefSeq" id="WP_181044630.1">
    <property type="nucleotide sequence ID" value="NZ_CAWNRT010000002.1"/>
</dbReference>
<proteinExistence type="predicted"/>
<dbReference type="Pfam" id="PF13006">
    <property type="entry name" value="Nterm_IS4"/>
    <property type="match status" value="1"/>
</dbReference>
<dbReference type="AlphaFoldDB" id="A0A2S7X1N3"/>